<dbReference type="Proteomes" id="UP000569914">
    <property type="component" value="Unassembled WGS sequence"/>
</dbReference>
<keyword evidence="3" id="KW-1185">Reference proteome</keyword>
<gene>
    <name evidence="2" type="ORF">BKA15_002531</name>
</gene>
<comment type="caution">
    <text evidence="2">The sequence shown here is derived from an EMBL/GenBank/DDBJ whole genome shotgun (WGS) entry which is preliminary data.</text>
</comment>
<feature type="compositionally biased region" description="Low complexity" evidence="1">
    <location>
        <begin position="89"/>
        <end position="105"/>
    </location>
</feature>
<feature type="compositionally biased region" description="Basic and acidic residues" evidence="1">
    <location>
        <begin position="29"/>
        <end position="41"/>
    </location>
</feature>
<feature type="region of interest" description="Disordered" evidence="1">
    <location>
        <begin position="1"/>
        <end position="231"/>
    </location>
</feature>
<evidence type="ECO:0000313" key="2">
    <source>
        <dbReference type="EMBL" id="NYE71202.1"/>
    </source>
</evidence>
<dbReference type="AlphaFoldDB" id="A0A7Y9I6T6"/>
<feature type="compositionally biased region" description="Pro residues" evidence="1">
    <location>
        <begin position="160"/>
        <end position="190"/>
    </location>
</feature>
<dbReference type="PRINTS" id="PR01217">
    <property type="entry name" value="PRICHEXTENSN"/>
</dbReference>
<name>A0A7Y9I6T6_9ACTN</name>
<accession>A0A7Y9I6T6</accession>
<organism evidence="2 3">
    <name type="scientific">Microlunatus parietis</name>
    <dbReference type="NCBI Taxonomy" id="682979"/>
    <lineage>
        <taxon>Bacteria</taxon>
        <taxon>Bacillati</taxon>
        <taxon>Actinomycetota</taxon>
        <taxon>Actinomycetes</taxon>
        <taxon>Propionibacteriales</taxon>
        <taxon>Propionibacteriaceae</taxon>
        <taxon>Microlunatus</taxon>
    </lineage>
</organism>
<evidence type="ECO:0000313" key="3">
    <source>
        <dbReference type="Proteomes" id="UP000569914"/>
    </source>
</evidence>
<reference evidence="2 3" key="1">
    <citation type="submission" date="2020-07" db="EMBL/GenBank/DDBJ databases">
        <title>Sequencing the genomes of 1000 actinobacteria strains.</title>
        <authorList>
            <person name="Klenk H.-P."/>
        </authorList>
    </citation>
    <scope>NUCLEOTIDE SEQUENCE [LARGE SCALE GENOMIC DNA]</scope>
    <source>
        <strain evidence="2 3">DSM 22083</strain>
    </source>
</reference>
<proteinExistence type="predicted"/>
<sequence>MARPQDLPSARNPDSPSGRNGRPRGGCRAVKESARFEPDPRSRRRTARSSVAGNSGGGEDRRGQDTRIDADHLARGAGTASERRAGAATCPTFPSRTRPSRPNSSGPGLPTPHPPTDGRTRTRLGGVAEAAGPGGCRGNAPPDRHGRRLGAPSDRRDLPPCAPAPAPYRPAPAPYRPAPPRPAPRAPRPAPRSEPDRSTIWLWTNPRPGHPAAGPPTRSGSASPARLQAPG</sequence>
<feature type="compositionally biased region" description="Basic and acidic residues" evidence="1">
    <location>
        <begin position="58"/>
        <end position="74"/>
    </location>
</feature>
<protein>
    <submittedName>
        <fullName evidence="2">Uncharacterized protein</fullName>
    </submittedName>
</protein>
<dbReference type="EMBL" id="JACCBU010000001">
    <property type="protein sequence ID" value="NYE71202.1"/>
    <property type="molecule type" value="Genomic_DNA"/>
</dbReference>
<evidence type="ECO:0000256" key="1">
    <source>
        <dbReference type="SAM" id="MobiDB-lite"/>
    </source>
</evidence>